<comment type="function">
    <text evidence="9">Part of the tripartite ATP-independent periplasmic (TRAP) transport system.</text>
</comment>
<reference evidence="12 13" key="1">
    <citation type="submission" date="2024-01" db="EMBL/GenBank/DDBJ databases">
        <title>New evidence supports the origin of RcGTA from prophage.</title>
        <authorList>
            <person name="Xu Y."/>
            <person name="Liu B."/>
            <person name="Chen F."/>
        </authorList>
    </citation>
    <scope>NUCLEOTIDE SEQUENCE [LARGE SCALE GENOMIC DNA]</scope>
    <source>
        <strain evidence="12 13">CBW1107-2</strain>
    </source>
</reference>
<name>A0ABV3WVX9_9HYPH</name>
<keyword evidence="5 9" id="KW-0812">Transmembrane</keyword>
<keyword evidence="7 9" id="KW-0472">Membrane</keyword>
<feature type="transmembrane region" description="Helical" evidence="9">
    <location>
        <begin position="34"/>
        <end position="55"/>
    </location>
</feature>
<evidence type="ECO:0000313" key="12">
    <source>
        <dbReference type="EMBL" id="MEX4008219.1"/>
    </source>
</evidence>
<sequence>MAGPAGNARRIGMASGDNPREEVRDEANDTLSRLLIPLAPVFAAAFLLITAFTFYEVVMRYVFNAPTIWVHETTTALTALCFAFGGAYCLGTNRHIRVVLIYDSVSQRVRRLLDVAISLVGAAACALMAWAAWNFAYKAFFTPTGQMHLETSGSAWNPPTPAIVKAVLFLILCVMCIQFLLQAIAHLRRKPTDENRSPEQELGDA</sequence>
<evidence type="ECO:0000256" key="7">
    <source>
        <dbReference type="ARBA" id="ARBA00023136"/>
    </source>
</evidence>
<comment type="caution">
    <text evidence="12">The sequence shown here is derived from an EMBL/GenBank/DDBJ whole genome shotgun (WGS) entry which is preliminary data.</text>
</comment>
<evidence type="ECO:0000256" key="9">
    <source>
        <dbReference type="RuleBase" id="RU369079"/>
    </source>
</evidence>
<feature type="region of interest" description="Disordered" evidence="10">
    <location>
        <begin position="1"/>
        <end position="22"/>
    </location>
</feature>
<feature type="transmembrane region" description="Helical" evidence="9">
    <location>
        <begin position="112"/>
        <end position="133"/>
    </location>
</feature>
<comment type="similarity">
    <text evidence="8 9">Belongs to the TRAP transporter small permease family.</text>
</comment>
<evidence type="ECO:0000256" key="5">
    <source>
        <dbReference type="ARBA" id="ARBA00022692"/>
    </source>
</evidence>
<evidence type="ECO:0000256" key="6">
    <source>
        <dbReference type="ARBA" id="ARBA00022989"/>
    </source>
</evidence>
<evidence type="ECO:0000256" key="3">
    <source>
        <dbReference type="ARBA" id="ARBA00022475"/>
    </source>
</evidence>
<keyword evidence="6 9" id="KW-1133">Transmembrane helix</keyword>
<protein>
    <recommendedName>
        <fullName evidence="9">TRAP transporter small permease protein</fullName>
    </recommendedName>
</protein>
<evidence type="ECO:0000256" key="2">
    <source>
        <dbReference type="ARBA" id="ARBA00022448"/>
    </source>
</evidence>
<evidence type="ECO:0000256" key="4">
    <source>
        <dbReference type="ARBA" id="ARBA00022519"/>
    </source>
</evidence>
<dbReference type="PANTHER" id="PTHR35011">
    <property type="entry name" value="2,3-DIKETO-L-GULONATE TRAP TRANSPORTER SMALL PERMEASE PROTEIN YIAM"/>
    <property type="match status" value="1"/>
</dbReference>
<feature type="domain" description="Tripartite ATP-independent periplasmic transporters DctQ component" evidence="11">
    <location>
        <begin position="49"/>
        <end position="187"/>
    </location>
</feature>
<keyword evidence="2 9" id="KW-0813">Transport</keyword>
<keyword evidence="3" id="KW-1003">Cell membrane</keyword>
<dbReference type="PANTHER" id="PTHR35011:SF10">
    <property type="entry name" value="TRAP TRANSPORTER SMALL PERMEASE PROTEIN"/>
    <property type="match status" value="1"/>
</dbReference>
<feature type="transmembrane region" description="Helical" evidence="9">
    <location>
        <begin position="162"/>
        <end position="181"/>
    </location>
</feature>
<dbReference type="Pfam" id="PF04290">
    <property type="entry name" value="DctQ"/>
    <property type="match status" value="1"/>
</dbReference>
<proteinExistence type="inferred from homology"/>
<evidence type="ECO:0000259" key="11">
    <source>
        <dbReference type="Pfam" id="PF04290"/>
    </source>
</evidence>
<accession>A0ABV3WVX9</accession>
<organism evidence="12 13">
    <name type="scientific">Neoaquamicrobium sediminum</name>
    <dbReference type="NCBI Taxonomy" id="1849104"/>
    <lineage>
        <taxon>Bacteria</taxon>
        <taxon>Pseudomonadati</taxon>
        <taxon>Pseudomonadota</taxon>
        <taxon>Alphaproteobacteria</taxon>
        <taxon>Hyphomicrobiales</taxon>
        <taxon>Phyllobacteriaceae</taxon>
        <taxon>Neoaquamicrobium</taxon>
    </lineage>
</organism>
<evidence type="ECO:0000313" key="13">
    <source>
        <dbReference type="Proteomes" id="UP001559025"/>
    </source>
</evidence>
<keyword evidence="4 9" id="KW-0997">Cell inner membrane</keyword>
<evidence type="ECO:0000256" key="10">
    <source>
        <dbReference type="SAM" id="MobiDB-lite"/>
    </source>
</evidence>
<dbReference type="InterPro" id="IPR007387">
    <property type="entry name" value="TRAP_DctQ"/>
</dbReference>
<comment type="subcellular location">
    <subcellularLocation>
        <location evidence="1 9">Cell inner membrane</location>
        <topology evidence="1 9">Multi-pass membrane protein</topology>
    </subcellularLocation>
</comment>
<dbReference type="EMBL" id="JAZHFV010000003">
    <property type="protein sequence ID" value="MEX4008219.1"/>
    <property type="molecule type" value="Genomic_DNA"/>
</dbReference>
<keyword evidence="13" id="KW-1185">Reference proteome</keyword>
<dbReference type="Proteomes" id="UP001559025">
    <property type="component" value="Unassembled WGS sequence"/>
</dbReference>
<evidence type="ECO:0000256" key="1">
    <source>
        <dbReference type="ARBA" id="ARBA00004429"/>
    </source>
</evidence>
<gene>
    <name evidence="12" type="ORF">V1479_12965</name>
</gene>
<dbReference type="InterPro" id="IPR055348">
    <property type="entry name" value="DctQ"/>
</dbReference>
<evidence type="ECO:0000256" key="8">
    <source>
        <dbReference type="ARBA" id="ARBA00038436"/>
    </source>
</evidence>
<feature type="transmembrane region" description="Helical" evidence="9">
    <location>
        <begin position="75"/>
        <end position="91"/>
    </location>
</feature>
<comment type="subunit">
    <text evidence="9">The complex comprises the extracytoplasmic solute receptor protein and the two transmembrane proteins.</text>
</comment>
<dbReference type="RefSeq" id="WP_368803247.1">
    <property type="nucleotide sequence ID" value="NZ_JAZHFV010000003.1"/>
</dbReference>